<feature type="compositionally biased region" description="Basic and acidic residues" evidence="7">
    <location>
        <begin position="449"/>
        <end position="459"/>
    </location>
</feature>
<feature type="domain" description="Glycoside hydrolase family 31 TIM barrel" evidence="8">
    <location>
        <begin position="243"/>
        <end position="681"/>
    </location>
</feature>
<feature type="region of interest" description="Disordered" evidence="7">
    <location>
        <begin position="412"/>
        <end position="459"/>
    </location>
</feature>
<evidence type="ECO:0000259" key="10">
    <source>
        <dbReference type="Pfam" id="PF21365"/>
    </source>
</evidence>
<name>A0AAD5E4L0_UMBRA</name>
<dbReference type="CDD" id="cd14752">
    <property type="entry name" value="GH31_N"/>
    <property type="match status" value="1"/>
</dbReference>
<comment type="caution">
    <text evidence="11">The sequence shown here is derived from an EMBL/GenBank/DDBJ whole genome shotgun (WGS) entry which is preliminary data.</text>
</comment>
<feature type="domain" description="Glycoside hydrolase family 31 N-terminal" evidence="9">
    <location>
        <begin position="84"/>
        <end position="199"/>
    </location>
</feature>
<proteinExistence type="inferred from homology"/>
<evidence type="ECO:0000256" key="3">
    <source>
        <dbReference type="ARBA" id="ARBA00023180"/>
    </source>
</evidence>
<reference evidence="11" key="1">
    <citation type="submission" date="2021-06" db="EMBL/GenBank/DDBJ databases">
        <authorList>
            <consortium name="DOE Joint Genome Institute"/>
            <person name="Mondo S.J."/>
            <person name="Amses K.R."/>
            <person name="Simmons D.R."/>
            <person name="Longcore J.E."/>
            <person name="Seto K."/>
            <person name="Alves G.H."/>
            <person name="Bonds A.E."/>
            <person name="Quandt C.A."/>
            <person name="Davis W.J."/>
            <person name="Chang Y."/>
            <person name="Letcher P.M."/>
            <person name="Powell M.J."/>
            <person name="Kuo A."/>
            <person name="Labutti K."/>
            <person name="Pangilinan J."/>
            <person name="Andreopoulos W."/>
            <person name="Tritt A."/>
            <person name="Riley R."/>
            <person name="Hundley H."/>
            <person name="Johnson J."/>
            <person name="Lipzen A."/>
            <person name="Barry K."/>
            <person name="Berbee M.L."/>
            <person name="Buchler N.E."/>
            <person name="Grigoriev I.V."/>
            <person name="Spatafora J.W."/>
            <person name="Stajich J.E."/>
            <person name="James T.Y."/>
        </authorList>
    </citation>
    <scope>NUCLEOTIDE SEQUENCE</scope>
    <source>
        <strain evidence="11">AG</strain>
    </source>
</reference>
<evidence type="ECO:0000256" key="1">
    <source>
        <dbReference type="ARBA" id="ARBA00007806"/>
    </source>
</evidence>
<evidence type="ECO:0000256" key="2">
    <source>
        <dbReference type="ARBA" id="ARBA00022801"/>
    </source>
</evidence>
<evidence type="ECO:0000313" key="11">
    <source>
        <dbReference type="EMBL" id="KAI8577438.1"/>
    </source>
</evidence>
<evidence type="ECO:0000259" key="9">
    <source>
        <dbReference type="Pfam" id="PF13802"/>
    </source>
</evidence>
<dbReference type="GeneID" id="75916093"/>
<dbReference type="Proteomes" id="UP001206595">
    <property type="component" value="Unassembled WGS sequence"/>
</dbReference>
<dbReference type="Gene3D" id="3.20.20.80">
    <property type="entry name" value="Glycosidases"/>
    <property type="match status" value="2"/>
</dbReference>
<evidence type="ECO:0000256" key="6">
    <source>
        <dbReference type="RuleBase" id="RU361185"/>
    </source>
</evidence>
<dbReference type="PANTHER" id="PTHR22762:SF133">
    <property type="entry name" value="P-TYPE DOMAIN-CONTAINING PROTEIN"/>
    <property type="match status" value="1"/>
</dbReference>
<dbReference type="Gene3D" id="2.60.40.1180">
    <property type="entry name" value="Golgi alpha-mannosidase II"/>
    <property type="match status" value="2"/>
</dbReference>
<keyword evidence="2 6" id="KW-0378">Hydrolase</keyword>
<dbReference type="InterPro" id="IPR013780">
    <property type="entry name" value="Glyco_hydro_b"/>
</dbReference>
<evidence type="ECO:0000256" key="5">
    <source>
        <dbReference type="ARBA" id="ARBA00041343"/>
    </source>
</evidence>
<dbReference type="SUPFAM" id="SSF51445">
    <property type="entry name" value="(Trans)glycosidases"/>
    <property type="match status" value="1"/>
</dbReference>
<gene>
    <name evidence="11" type="ORF">K450DRAFT_251629</name>
</gene>
<dbReference type="PROSITE" id="PS00129">
    <property type="entry name" value="GLYCOSYL_HYDROL_F31_1"/>
    <property type="match status" value="1"/>
</dbReference>
<dbReference type="RefSeq" id="XP_051442442.1">
    <property type="nucleotide sequence ID" value="XM_051590750.1"/>
</dbReference>
<dbReference type="Gene3D" id="2.60.40.1760">
    <property type="entry name" value="glycosyl hydrolase (family 31)"/>
    <property type="match status" value="1"/>
</dbReference>
<accession>A0AAD5E4L0</accession>
<feature type="domain" description="Glycosyl hydrolase family 31 C-terminal" evidence="10">
    <location>
        <begin position="690"/>
        <end position="777"/>
    </location>
</feature>
<dbReference type="InterPro" id="IPR025887">
    <property type="entry name" value="Glyco_hydro_31_N_dom"/>
</dbReference>
<keyword evidence="12" id="KW-1185">Reference proteome</keyword>
<organism evidence="11 12">
    <name type="scientific">Umbelopsis ramanniana AG</name>
    <dbReference type="NCBI Taxonomy" id="1314678"/>
    <lineage>
        <taxon>Eukaryota</taxon>
        <taxon>Fungi</taxon>
        <taxon>Fungi incertae sedis</taxon>
        <taxon>Mucoromycota</taxon>
        <taxon>Mucoromycotina</taxon>
        <taxon>Umbelopsidomycetes</taxon>
        <taxon>Umbelopsidales</taxon>
        <taxon>Umbelopsidaceae</taxon>
        <taxon>Umbelopsis</taxon>
    </lineage>
</organism>
<dbReference type="Pfam" id="PF13802">
    <property type="entry name" value="Gal_mutarotas_2"/>
    <property type="match status" value="1"/>
</dbReference>
<sequence>MYNFLPYETGLLHGSLSLNSGTSPDKNMGDQIETLTVDARCETETRVKVSIGAPNRWSVPQDVLPRPENSLPPLDENQKAMETPMIKIHEEPFSFQVHRNAHEEALFSTKGHEFIFCDQYIEFSSTLPEHPNIYGLGEVNSSFKRLISPDDKKYAPGTVTTFWARDDAVPQHDNVYSSHPFYMEIRDSQAHGVLLLSSNGMDVLLSAGKITYKLLGGNIELYIFTGPTPLDVLKQYVDFIGKPFMPPLWSLGVHQCRWGYKDVAQARKVVESYKDGQIPLDALWLDIDYMDNHRIFTNDPDRYPKEKLQKLISDLHDNDQHMIVILDPGVKAKDGDNAYEEGKRRDIFIKIKDDGKLRDFVGRVWPGKTCFPDWFHPDAQDYWSQQLKKWCLQFPVDGLWLDMNEISNFADGDCDDDSDSDGLPADVAESLVSPEERSAVVTAEATSDEPEKQTESAEPELLHAIKETSSSNESDATVDDDENTLRSTIDSVIEKSPEPPFTVNNPPYLINNAGKKRPLQHRSVAPDAIHYGGLYEYNTHNLYGHMECQATYKSLIDIYGSRKKPFILTRSSFVGSGKYTAKWLGDNTSSYNDLKESIAGMLSMTMFGIPMVGADVGGFHRNCDEQLMLRWTQLATFYPFMRNHNWIYNRGQEFYQWKSVADLARRCFALRYSLLPYWYTLFYYAATMSNPVLQALSWHHYSDKEALENDAQFFLGDKLLISPVLQEDVTTVHAYFPPNDIWYDLYTGRPLANKGWQKIECYVHDLTPVHVRGGSIIPMWNKASKTVADTKRHSKLELWVGLDSRGQATGSCYLDNDEPLPASSSIFAHFMFENGKLRITNVQQVGKSETLSISRIIIAGITYTSQAELICNGQRSTLIPIQEKSQVVINLDGESIVDHHEFSITLL</sequence>
<dbReference type="GO" id="GO:0005975">
    <property type="term" value="P:carbohydrate metabolic process"/>
    <property type="evidence" value="ECO:0007669"/>
    <property type="project" value="InterPro"/>
</dbReference>
<dbReference type="InterPro" id="IPR017853">
    <property type="entry name" value="GH"/>
</dbReference>
<dbReference type="InterPro" id="IPR000322">
    <property type="entry name" value="Glyco_hydro_31_TIM"/>
</dbReference>
<dbReference type="InterPro" id="IPR011013">
    <property type="entry name" value="Gal_mutarotase_sf_dom"/>
</dbReference>
<dbReference type="InterPro" id="IPR030458">
    <property type="entry name" value="Glyco_hydro_31_AS"/>
</dbReference>
<keyword evidence="3" id="KW-0325">Glycoprotein</keyword>
<dbReference type="PANTHER" id="PTHR22762">
    <property type="entry name" value="ALPHA-GLUCOSIDASE"/>
    <property type="match status" value="1"/>
</dbReference>
<reference evidence="11" key="2">
    <citation type="journal article" date="2022" name="Proc. Natl. Acad. Sci. U.S.A.">
        <title>Diploid-dominant life cycles characterize the early evolution of Fungi.</title>
        <authorList>
            <person name="Amses K.R."/>
            <person name="Simmons D.R."/>
            <person name="Longcore J.E."/>
            <person name="Mondo S.J."/>
            <person name="Seto K."/>
            <person name="Jeronimo G.H."/>
            <person name="Bonds A.E."/>
            <person name="Quandt C.A."/>
            <person name="Davis W.J."/>
            <person name="Chang Y."/>
            <person name="Federici B.A."/>
            <person name="Kuo A."/>
            <person name="LaButti K."/>
            <person name="Pangilinan J."/>
            <person name="Andreopoulos W."/>
            <person name="Tritt A."/>
            <person name="Riley R."/>
            <person name="Hundley H."/>
            <person name="Johnson J."/>
            <person name="Lipzen A."/>
            <person name="Barry K."/>
            <person name="Lang B.F."/>
            <person name="Cuomo C.A."/>
            <person name="Buchler N.E."/>
            <person name="Grigoriev I.V."/>
            <person name="Spatafora J.W."/>
            <person name="Stajich J.E."/>
            <person name="James T.Y."/>
        </authorList>
    </citation>
    <scope>NUCLEOTIDE SEQUENCE</scope>
    <source>
        <strain evidence="11">AG</strain>
    </source>
</reference>
<dbReference type="CDD" id="cd06602">
    <property type="entry name" value="GH31_MGAM_SI_GAA"/>
    <property type="match status" value="1"/>
</dbReference>
<dbReference type="GO" id="GO:0030246">
    <property type="term" value="F:carbohydrate binding"/>
    <property type="evidence" value="ECO:0007669"/>
    <property type="project" value="InterPro"/>
</dbReference>
<evidence type="ECO:0000256" key="7">
    <source>
        <dbReference type="SAM" id="MobiDB-lite"/>
    </source>
</evidence>
<keyword evidence="4 6" id="KW-0326">Glycosidase</keyword>
<dbReference type="InterPro" id="IPR048395">
    <property type="entry name" value="Glyco_hydro_31_C"/>
</dbReference>
<dbReference type="Pfam" id="PF21365">
    <property type="entry name" value="Glyco_hydro_31_3rd"/>
    <property type="match status" value="1"/>
</dbReference>
<protein>
    <recommendedName>
        <fullName evidence="5">Maltase</fullName>
    </recommendedName>
</protein>
<dbReference type="Pfam" id="PF01055">
    <property type="entry name" value="Glyco_hydro_31_2nd"/>
    <property type="match status" value="1"/>
</dbReference>
<evidence type="ECO:0000256" key="4">
    <source>
        <dbReference type="ARBA" id="ARBA00023295"/>
    </source>
</evidence>
<evidence type="ECO:0000313" key="12">
    <source>
        <dbReference type="Proteomes" id="UP001206595"/>
    </source>
</evidence>
<comment type="similarity">
    <text evidence="1 6">Belongs to the glycosyl hydrolase 31 family.</text>
</comment>
<dbReference type="SUPFAM" id="SSF51011">
    <property type="entry name" value="Glycosyl hydrolase domain"/>
    <property type="match status" value="1"/>
</dbReference>
<evidence type="ECO:0000259" key="8">
    <source>
        <dbReference type="Pfam" id="PF01055"/>
    </source>
</evidence>
<dbReference type="SUPFAM" id="SSF74650">
    <property type="entry name" value="Galactose mutarotase-like"/>
    <property type="match status" value="1"/>
</dbReference>
<dbReference type="AlphaFoldDB" id="A0AAD5E4L0"/>
<dbReference type="EMBL" id="MU620940">
    <property type="protein sequence ID" value="KAI8577438.1"/>
    <property type="molecule type" value="Genomic_DNA"/>
</dbReference>
<dbReference type="GO" id="GO:0004553">
    <property type="term" value="F:hydrolase activity, hydrolyzing O-glycosyl compounds"/>
    <property type="evidence" value="ECO:0007669"/>
    <property type="project" value="InterPro"/>
</dbReference>